<dbReference type="GO" id="GO:0043683">
    <property type="term" value="P:type IV pilus assembly"/>
    <property type="evidence" value="ECO:0007669"/>
    <property type="project" value="InterPro"/>
</dbReference>
<dbReference type="Pfam" id="PF07963">
    <property type="entry name" value="N_methyl"/>
    <property type="match status" value="1"/>
</dbReference>
<keyword evidence="1" id="KW-0488">Methylation</keyword>
<gene>
    <name evidence="3" type="ORF">D3878_22240</name>
</gene>
<dbReference type="GO" id="GO:0015627">
    <property type="term" value="C:type II protein secretion system complex"/>
    <property type="evidence" value="ECO:0007669"/>
    <property type="project" value="InterPro"/>
</dbReference>
<dbReference type="InterPro" id="IPR045584">
    <property type="entry name" value="Pilin-like"/>
</dbReference>
<dbReference type="OrthoDB" id="8592370at2"/>
<evidence type="ECO:0000313" key="3">
    <source>
        <dbReference type="EMBL" id="RJG03970.1"/>
    </source>
</evidence>
<accession>A0A3A3GSL3</accession>
<dbReference type="NCBIfam" id="TIGR02532">
    <property type="entry name" value="IV_pilin_GFxxxE"/>
    <property type="match status" value="1"/>
</dbReference>
<keyword evidence="2" id="KW-0472">Membrane</keyword>
<evidence type="ECO:0000256" key="1">
    <source>
        <dbReference type="ARBA" id="ARBA00022481"/>
    </source>
</evidence>
<comment type="caution">
    <text evidence="3">The sequence shown here is derived from an EMBL/GenBank/DDBJ whole genome shotgun (WGS) entry which is preliminary data.</text>
</comment>
<dbReference type="AlphaFoldDB" id="A0A3A3GSL3"/>
<keyword evidence="4" id="KW-1185">Reference proteome</keyword>
<dbReference type="InterPro" id="IPR000983">
    <property type="entry name" value="Bac_GSPG_pilin"/>
</dbReference>
<evidence type="ECO:0000256" key="2">
    <source>
        <dbReference type="SAM" id="Phobius"/>
    </source>
</evidence>
<dbReference type="SUPFAM" id="SSF54523">
    <property type="entry name" value="Pili subunits"/>
    <property type="match status" value="1"/>
</dbReference>
<dbReference type="InterPro" id="IPR031982">
    <property type="entry name" value="PilE-like"/>
</dbReference>
<keyword evidence="2" id="KW-1133">Transmembrane helix</keyword>
<dbReference type="GO" id="GO:0015628">
    <property type="term" value="P:protein secretion by the type II secretion system"/>
    <property type="evidence" value="ECO:0007669"/>
    <property type="project" value="InterPro"/>
</dbReference>
<dbReference type="EMBL" id="QYUQ01000002">
    <property type="protein sequence ID" value="RJG03970.1"/>
    <property type="molecule type" value="Genomic_DNA"/>
</dbReference>
<dbReference type="Pfam" id="PF16732">
    <property type="entry name" value="ComP_DUS"/>
    <property type="match status" value="1"/>
</dbReference>
<proteinExistence type="predicted"/>
<sequence length="150" mass="15777">MKTQGDDGFTLIELMVTVAIIGILAAVAYPSYTQHLVRSHRAAAQTYMLGLANQQAQFLLDARSYFCTNTAGCPHVLTAATTPAFNPPAEVSGHYTVAVTSNNAGLPTYTITATPKDIQAGRDTKCKTLTLDHTGAKGISGGTGTVAQCW</sequence>
<dbReference type="Gene3D" id="3.30.700.10">
    <property type="entry name" value="Glycoprotein, Type 4 Pilin"/>
    <property type="match status" value="1"/>
</dbReference>
<evidence type="ECO:0000313" key="4">
    <source>
        <dbReference type="Proteomes" id="UP000266327"/>
    </source>
</evidence>
<feature type="transmembrane region" description="Helical" evidence="2">
    <location>
        <begin position="12"/>
        <end position="32"/>
    </location>
</feature>
<dbReference type="PRINTS" id="PR00813">
    <property type="entry name" value="BCTERIALGSPG"/>
</dbReference>
<dbReference type="Proteomes" id="UP000266327">
    <property type="component" value="Unassembled WGS sequence"/>
</dbReference>
<name>A0A3A3GSL3_9BURK</name>
<dbReference type="InterPro" id="IPR012902">
    <property type="entry name" value="N_methyl_site"/>
</dbReference>
<dbReference type="RefSeq" id="WP_119787454.1">
    <property type="nucleotide sequence ID" value="NZ_QYUQ01000002.1"/>
</dbReference>
<organism evidence="3 4">
    <name type="scientific">Noviherbaspirillum sedimenti</name>
    <dbReference type="NCBI Taxonomy" id="2320865"/>
    <lineage>
        <taxon>Bacteria</taxon>
        <taxon>Pseudomonadati</taxon>
        <taxon>Pseudomonadota</taxon>
        <taxon>Betaproteobacteria</taxon>
        <taxon>Burkholderiales</taxon>
        <taxon>Oxalobacteraceae</taxon>
        <taxon>Noviherbaspirillum</taxon>
    </lineage>
</organism>
<keyword evidence="2" id="KW-0812">Transmembrane</keyword>
<reference evidence="4" key="1">
    <citation type="submission" date="2018-09" db="EMBL/GenBank/DDBJ databases">
        <authorList>
            <person name="Zhu H."/>
        </authorList>
    </citation>
    <scope>NUCLEOTIDE SEQUENCE [LARGE SCALE GENOMIC DNA]</scope>
    <source>
        <strain evidence="4">K1S02-23</strain>
    </source>
</reference>
<protein>
    <submittedName>
        <fullName evidence="3">Type IV pilin protein</fullName>
    </submittedName>
</protein>